<feature type="compositionally biased region" description="Polar residues" evidence="1">
    <location>
        <begin position="137"/>
        <end position="157"/>
    </location>
</feature>
<dbReference type="InterPro" id="IPR018247">
    <property type="entry name" value="EF_Hand_1_Ca_BS"/>
</dbReference>
<dbReference type="EMBL" id="SNRW01002551">
    <property type="protein sequence ID" value="KAA6392405.1"/>
    <property type="molecule type" value="Genomic_DNA"/>
</dbReference>
<feature type="compositionally biased region" description="Basic residues" evidence="1">
    <location>
        <begin position="10"/>
        <end position="27"/>
    </location>
</feature>
<feature type="compositionally biased region" description="Polar residues" evidence="1">
    <location>
        <begin position="107"/>
        <end position="119"/>
    </location>
</feature>
<gene>
    <name evidence="2" type="ORF">EZS28_012068</name>
</gene>
<sequence>MKEKKEKEKEKKRKEKEREKLKKKREKQRLGLVDIDDEDEDVNNKQKENDNDDNDNDEVDNDEDNDIANKELLLVVSKMNENEIVTTLPDELIKYMATGAAELMAQKAQQQLDQNGNNNTDEEDISSSDVIRKLKHSSSFSEQQNPMTLFNDTIPKQSQDKNEQDELEKKKKKEMKLKEEEDKQKQREKEKLNEFESVQQQQAPVLITGKAAAFELMKTIGPGTSTSISNTTMRDDIRETIRRSEVGNVKKQIIDEKDVKQLNGSQTTNSKDIPLQFVAGRIRLAQKTLPDYYSATQISPSYIEECKQSLNDAIISAASLAGIDSMTAIGSGENVDEKDEEETLKRVFNEMIVREENEWEAQLIFGVLGEGSVADALVDDLTDELVAKLIKEIADKQWDEDMGL</sequence>
<dbReference type="PROSITE" id="PS00018">
    <property type="entry name" value="EF_HAND_1"/>
    <property type="match status" value="1"/>
</dbReference>
<feature type="compositionally biased region" description="Basic and acidic residues" evidence="1">
    <location>
        <begin position="176"/>
        <end position="194"/>
    </location>
</feature>
<protein>
    <submittedName>
        <fullName evidence="2">Uncharacterized protein</fullName>
    </submittedName>
</protein>
<feature type="compositionally biased region" description="Basic and acidic residues" evidence="1">
    <location>
        <begin position="158"/>
        <end position="169"/>
    </location>
</feature>
<evidence type="ECO:0000313" key="3">
    <source>
        <dbReference type="Proteomes" id="UP000324800"/>
    </source>
</evidence>
<reference evidence="2 3" key="1">
    <citation type="submission" date="2019-03" db="EMBL/GenBank/DDBJ databases">
        <title>Single cell metagenomics reveals metabolic interactions within the superorganism composed of flagellate Streblomastix strix and complex community of Bacteroidetes bacteria on its surface.</title>
        <authorList>
            <person name="Treitli S.C."/>
            <person name="Kolisko M."/>
            <person name="Husnik F."/>
            <person name="Keeling P."/>
            <person name="Hampl V."/>
        </authorList>
    </citation>
    <scope>NUCLEOTIDE SEQUENCE [LARGE SCALE GENOMIC DNA]</scope>
    <source>
        <strain evidence="2">ST1C</strain>
    </source>
</reference>
<feature type="compositionally biased region" description="Acidic residues" evidence="1">
    <location>
        <begin position="50"/>
        <end position="66"/>
    </location>
</feature>
<dbReference type="Proteomes" id="UP000324800">
    <property type="component" value="Unassembled WGS sequence"/>
</dbReference>
<evidence type="ECO:0000313" key="2">
    <source>
        <dbReference type="EMBL" id="KAA6392405.1"/>
    </source>
</evidence>
<accession>A0A5J4WD78</accession>
<feature type="region of interest" description="Disordered" evidence="1">
    <location>
        <begin position="1"/>
        <end position="66"/>
    </location>
</feature>
<comment type="caution">
    <text evidence="2">The sequence shown here is derived from an EMBL/GenBank/DDBJ whole genome shotgun (WGS) entry which is preliminary data.</text>
</comment>
<evidence type="ECO:0000256" key="1">
    <source>
        <dbReference type="SAM" id="MobiDB-lite"/>
    </source>
</evidence>
<proteinExistence type="predicted"/>
<name>A0A5J4WD78_9EUKA</name>
<organism evidence="2 3">
    <name type="scientific">Streblomastix strix</name>
    <dbReference type="NCBI Taxonomy" id="222440"/>
    <lineage>
        <taxon>Eukaryota</taxon>
        <taxon>Metamonada</taxon>
        <taxon>Preaxostyla</taxon>
        <taxon>Oxymonadida</taxon>
        <taxon>Streblomastigidae</taxon>
        <taxon>Streblomastix</taxon>
    </lineage>
</organism>
<dbReference type="AlphaFoldDB" id="A0A5J4WD78"/>
<feature type="region of interest" description="Disordered" evidence="1">
    <location>
        <begin position="107"/>
        <end position="199"/>
    </location>
</feature>